<evidence type="ECO:0000313" key="1">
    <source>
        <dbReference type="EMBL" id="TQR29462.1"/>
    </source>
</evidence>
<organism evidence="1 2">
    <name type="scientific">Lysinibacillus sphaericus</name>
    <name type="common">Bacillus sphaericus</name>
    <dbReference type="NCBI Taxonomy" id="1421"/>
    <lineage>
        <taxon>Bacteria</taxon>
        <taxon>Bacillati</taxon>
        <taxon>Bacillota</taxon>
        <taxon>Bacilli</taxon>
        <taxon>Bacillales</taxon>
        <taxon>Bacillaceae</taxon>
        <taxon>Lysinibacillus</taxon>
    </lineage>
</organism>
<dbReference type="RefSeq" id="WP_142509968.1">
    <property type="nucleotide sequence ID" value="NZ_SADV01000018.1"/>
</dbReference>
<gene>
    <name evidence="1" type="ORF">C7Y47_17750</name>
</gene>
<reference evidence="1 2" key="1">
    <citation type="submission" date="2018-03" db="EMBL/GenBank/DDBJ databases">
        <title>Aerobic endospore-forming bacteria genome sequencing and assembly.</title>
        <authorList>
            <person name="Cavalcante D.A."/>
            <person name="Driks A."/>
            <person name="Putonti C."/>
            <person name="De-Souza M.T."/>
        </authorList>
    </citation>
    <scope>NUCLEOTIDE SEQUENCE [LARGE SCALE GENOMIC DNA]</scope>
    <source>
        <strain evidence="1 2">SDF0037</strain>
    </source>
</reference>
<proteinExistence type="predicted"/>
<dbReference type="Proteomes" id="UP000317944">
    <property type="component" value="Unassembled WGS sequence"/>
</dbReference>
<evidence type="ECO:0008006" key="3">
    <source>
        <dbReference type="Google" id="ProtNLM"/>
    </source>
</evidence>
<name>A0A544UB26_LYSSH</name>
<sequence length="107" mass="12336">MKAVEVMKEYLKRAQVEGQDLSEMYADHGELKNFKGEIFKRRKEIQNFYTSPMPKGFKLTIQNIEGDDTECIATVSTTWDGLPKPVILEERLILESEKIKSLAMIPK</sequence>
<dbReference type="OrthoDB" id="2734952at2"/>
<evidence type="ECO:0000313" key="2">
    <source>
        <dbReference type="Proteomes" id="UP000317944"/>
    </source>
</evidence>
<protein>
    <recommendedName>
        <fullName evidence="3">Nuclear transport factor 2 family protein</fullName>
    </recommendedName>
</protein>
<dbReference type="AlphaFoldDB" id="A0A544UB26"/>
<comment type="caution">
    <text evidence="1">The sequence shown here is derived from an EMBL/GenBank/DDBJ whole genome shotgun (WGS) entry which is preliminary data.</text>
</comment>
<accession>A0A544UB26</accession>
<dbReference type="EMBL" id="SADV01000018">
    <property type="protein sequence ID" value="TQR29462.1"/>
    <property type="molecule type" value="Genomic_DNA"/>
</dbReference>